<gene>
    <name evidence="1" type="ORF">L6452_34908</name>
</gene>
<accession>A0ACB8YKK0</accession>
<reference evidence="2" key="1">
    <citation type="journal article" date="2022" name="Mol. Ecol. Resour.">
        <title>The genomes of chicory, endive, great burdock and yacon provide insights into Asteraceae palaeo-polyploidization history and plant inulin production.</title>
        <authorList>
            <person name="Fan W."/>
            <person name="Wang S."/>
            <person name="Wang H."/>
            <person name="Wang A."/>
            <person name="Jiang F."/>
            <person name="Liu H."/>
            <person name="Zhao H."/>
            <person name="Xu D."/>
            <person name="Zhang Y."/>
        </authorList>
    </citation>
    <scope>NUCLEOTIDE SEQUENCE [LARGE SCALE GENOMIC DNA]</scope>
    <source>
        <strain evidence="2">cv. Niubang</strain>
    </source>
</reference>
<dbReference type="Proteomes" id="UP001055879">
    <property type="component" value="Linkage Group LG12"/>
</dbReference>
<proteinExistence type="predicted"/>
<reference evidence="1 2" key="2">
    <citation type="journal article" date="2022" name="Mol. Ecol. Resour.">
        <title>The genomes of chicory, endive, great burdock and yacon provide insights into Asteraceae paleo-polyploidization history and plant inulin production.</title>
        <authorList>
            <person name="Fan W."/>
            <person name="Wang S."/>
            <person name="Wang H."/>
            <person name="Wang A."/>
            <person name="Jiang F."/>
            <person name="Liu H."/>
            <person name="Zhao H."/>
            <person name="Xu D."/>
            <person name="Zhang Y."/>
        </authorList>
    </citation>
    <scope>NUCLEOTIDE SEQUENCE [LARGE SCALE GENOMIC DNA]</scope>
    <source>
        <strain evidence="2">cv. Niubang</strain>
    </source>
</reference>
<evidence type="ECO:0000313" key="2">
    <source>
        <dbReference type="Proteomes" id="UP001055879"/>
    </source>
</evidence>
<dbReference type="EMBL" id="CM042058">
    <property type="protein sequence ID" value="KAI3685653.1"/>
    <property type="molecule type" value="Genomic_DNA"/>
</dbReference>
<evidence type="ECO:0000313" key="1">
    <source>
        <dbReference type="EMBL" id="KAI3685653.1"/>
    </source>
</evidence>
<protein>
    <submittedName>
        <fullName evidence="1">Uncharacterized protein</fullName>
    </submittedName>
</protein>
<comment type="caution">
    <text evidence="1">The sequence shown here is derived from an EMBL/GenBank/DDBJ whole genome shotgun (WGS) entry which is preliminary data.</text>
</comment>
<organism evidence="1 2">
    <name type="scientific">Arctium lappa</name>
    <name type="common">Greater burdock</name>
    <name type="synonym">Lappa major</name>
    <dbReference type="NCBI Taxonomy" id="4217"/>
    <lineage>
        <taxon>Eukaryota</taxon>
        <taxon>Viridiplantae</taxon>
        <taxon>Streptophyta</taxon>
        <taxon>Embryophyta</taxon>
        <taxon>Tracheophyta</taxon>
        <taxon>Spermatophyta</taxon>
        <taxon>Magnoliopsida</taxon>
        <taxon>eudicotyledons</taxon>
        <taxon>Gunneridae</taxon>
        <taxon>Pentapetalae</taxon>
        <taxon>asterids</taxon>
        <taxon>campanulids</taxon>
        <taxon>Asterales</taxon>
        <taxon>Asteraceae</taxon>
        <taxon>Carduoideae</taxon>
        <taxon>Cardueae</taxon>
        <taxon>Arctiinae</taxon>
        <taxon>Arctium</taxon>
    </lineage>
</organism>
<keyword evidence="2" id="KW-1185">Reference proteome</keyword>
<sequence>MYDNRNWEREKGRKSRQFPQIPRELGFRFEQFQKESNHFLTVYQRHPKRTIRGFQLSSHKENKTVLLVAGEDDSGGEVDHHQSTVNENVRMDPQIQTQIARLEARISRVEARMERLEVSVLYMQRRMYLYGFVCLVSVLYAIFK</sequence>
<name>A0ACB8YKK0_ARCLA</name>